<dbReference type="PANTHER" id="PTHR43453">
    <property type="entry name" value="RRNA METHYLASE-LIKE"/>
    <property type="match status" value="1"/>
</dbReference>
<evidence type="ECO:0000256" key="2">
    <source>
        <dbReference type="ARBA" id="ARBA00022603"/>
    </source>
</evidence>
<dbReference type="InterPro" id="IPR001537">
    <property type="entry name" value="SpoU_MeTrfase"/>
</dbReference>
<dbReference type="RefSeq" id="WP_110023549.1">
    <property type="nucleotide sequence ID" value="NZ_PDNZ01000005.1"/>
</dbReference>
<evidence type="ECO:0000256" key="5">
    <source>
        <dbReference type="ARBA" id="ARBA00022694"/>
    </source>
</evidence>
<dbReference type="NCBIfam" id="NF008295">
    <property type="entry name" value="PRK11081.1"/>
    <property type="match status" value="1"/>
</dbReference>
<evidence type="ECO:0000256" key="1">
    <source>
        <dbReference type="ARBA" id="ARBA00022555"/>
    </source>
</evidence>
<comment type="catalytic activity">
    <reaction evidence="7">
        <text>guanosine(18) in tRNA + S-adenosyl-L-methionine = 2'-O-methylguanosine(18) in tRNA + S-adenosyl-L-homocysteine + H(+)</text>
        <dbReference type="Rhea" id="RHEA:20077"/>
        <dbReference type="Rhea" id="RHEA-COMP:10190"/>
        <dbReference type="Rhea" id="RHEA-COMP:10192"/>
        <dbReference type="ChEBI" id="CHEBI:15378"/>
        <dbReference type="ChEBI" id="CHEBI:57856"/>
        <dbReference type="ChEBI" id="CHEBI:59789"/>
        <dbReference type="ChEBI" id="CHEBI:74269"/>
        <dbReference type="ChEBI" id="CHEBI:74445"/>
        <dbReference type="EC" id="2.1.1.34"/>
    </reaction>
</comment>
<dbReference type="InterPro" id="IPR022724">
    <property type="entry name" value="rRNA_MeTrfase_SpoU_C"/>
</dbReference>
<reference evidence="11" key="1">
    <citation type="submission" date="2017-10" db="EMBL/GenBank/DDBJ databases">
        <authorList>
            <person name="Gaisin V.A."/>
            <person name="Rysina M.S."/>
            <person name="Grouzdev D.S."/>
        </authorList>
    </citation>
    <scope>NUCLEOTIDE SEQUENCE [LARGE SCALE GENOMIC DNA]</scope>
    <source>
        <strain evidence="11">V1</strain>
    </source>
</reference>
<evidence type="ECO:0000313" key="10">
    <source>
        <dbReference type="EMBL" id="PWW81878.1"/>
    </source>
</evidence>
<dbReference type="GO" id="GO:0000049">
    <property type="term" value="F:tRNA binding"/>
    <property type="evidence" value="ECO:0007669"/>
    <property type="project" value="UniProtKB-UniRule"/>
</dbReference>
<dbReference type="PANTHER" id="PTHR43453:SF1">
    <property type="entry name" value="TRNA_RRNA METHYLTRANSFERASE SPOU TYPE DOMAIN-CONTAINING PROTEIN"/>
    <property type="match status" value="1"/>
</dbReference>
<dbReference type="Gene3D" id="3.40.1280.10">
    <property type="match status" value="1"/>
</dbReference>
<sequence>MISPERFFKIKKLLSLRQPDLTVLMDNVNKPHNLSAIIRSCDAVGIETIHAVSNSDVIQNRQKAARGSNKWVNLVLHENIETAYQTLRSQKMQILVAHYNEEAVNFRAIDFAKPTAIVMGAELFGPSESATSQADHFIYVPMQGMVESLNVSVAAAVILFEAQRQRVQAGFYSNPRLPVEYMKKRLFELSYPAISKKMARLGRPYPELDSDGKIIQT</sequence>
<organism evidence="10 11">
    <name type="scientific">Prosthecochloris marina</name>
    <dbReference type="NCBI Taxonomy" id="2017681"/>
    <lineage>
        <taxon>Bacteria</taxon>
        <taxon>Pseudomonadati</taxon>
        <taxon>Chlorobiota</taxon>
        <taxon>Chlorobiia</taxon>
        <taxon>Chlorobiales</taxon>
        <taxon>Chlorobiaceae</taxon>
        <taxon>Prosthecochloris</taxon>
    </lineage>
</organism>
<evidence type="ECO:0000256" key="3">
    <source>
        <dbReference type="ARBA" id="ARBA00022679"/>
    </source>
</evidence>
<dbReference type="OrthoDB" id="9794400at2"/>
<keyword evidence="4 7" id="KW-0949">S-adenosyl-L-methionine</keyword>
<evidence type="ECO:0000256" key="7">
    <source>
        <dbReference type="HAMAP-Rule" id="MF_02060"/>
    </source>
</evidence>
<comment type="similarity">
    <text evidence="7">Belongs to the class IV-like SAM-binding methyltransferase superfamily. RNA methyltransferase TrmH family.</text>
</comment>
<keyword evidence="11" id="KW-1185">Reference proteome</keyword>
<comment type="caution">
    <text evidence="10">The sequence shown here is derived from an EMBL/GenBank/DDBJ whole genome shotgun (WGS) entry which is preliminary data.</text>
</comment>
<dbReference type="EC" id="2.1.1.34" evidence="7"/>
<keyword evidence="5 7" id="KW-0819">tRNA processing</keyword>
<dbReference type="GO" id="GO:0141100">
    <property type="term" value="F:tRNA (guanine(18)-2'-O)-methyltransferase activity"/>
    <property type="evidence" value="ECO:0007669"/>
    <property type="project" value="UniProtKB-UniRule"/>
</dbReference>
<feature type="domain" description="RNA methyltransferase SpoU/TrmH type C-terminal" evidence="9">
    <location>
        <begin position="164"/>
        <end position="216"/>
    </location>
</feature>
<dbReference type="EMBL" id="PDNZ01000005">
    <property type="protein sequence ID" value="PWW81878.1"/>
    <property type="molecule type" value="Genomic_DNA"/>
</dbReference>
<evidence type="ECO:0000256" key="6">
    <source>
        <dbReference type="ARBA" id="ARBA00022884"/>
    </source>
</evidence>
<dbReference type="AlphaFoldDB" id="A0A317T5G2"/>
<keyword evidence="6 7" id="KW-0694">RNA-binding</keyword>
<evidence type="ECO:0000259" key="8">
    <source>
        <dbReference type="Pfam" id="PF00588"/>
    </source>
</evidence>
<dbReference type="SUPFAM" id="SSF75217">
    <property type="entry name" value="alpha/beta knot"/>
    <property type="match status" value="1"/>
</dbReference>
<proteinExistence type="inferred from homology"/>
<gene>
    <name evidence="7" type="primary">trmH</name>
    <name evidence="10" type="ORF">CR164_08665</name>
</gene>
<keyword evidence="2 7" id="KW-0489">Methyltransferase</keyword>
<evidence type="ECO:0000313" key="11">
    <source>
        <dbReference type="Proteomes" id="UP000246278"/>
    </source>
</evidence>
<feature type="binding site" evidence="7">
    <location>
        <position position="149"/>
    </location>
    <ligand>
        <name>S-adenosyl-L-methionine</name>
        <dbReference type="ChEBI" id="CHEBI:59789"/>
    </ligand>
</feature>
<protein>
    <recommendedName>
        <fullName evidence="7">tRNA (guanosine(18)-2'-O)-methyltransferase</fullName>
        <ecNumber evidence="7">2.1.1.34</ecNumber>
    </recommendedName>
    <alternativeName>
        <fullName evidence="7">tRNA [Gm18] methyltransferase</fullName>
    </alternativeName>
</protein>
<dbReference type="Pfam" id="PF00588">
    <property type="entry name" value="SpoU_methylase"/>
    <property type="match status" value="1"/>
</dbReference>
<comment type="function">
    <text evidence="7">Catalyzes the 2'-O methylation of guanosine at position 18 in tRNA.</text>
</comment>
<keyword evidence="1 7" id="KW-0820">tRNA-binding</keyword>
<dbReference type="GO" id="GO:0002938">
    <property type="term" value="P:tRNA guanine ribose methylation"/>
    <property type="evidence" value="ECO:0007669"/>
    <property type="project" value="UniProtKB-UniRule"/>
</dbReference>
<feature type="domain" description="tRNA/rRNA methyltransferase SpoU type" evidence="8">
    <location>
        <begin position="21"/>
        <end position="160"/>
    </location>
</feature>
<dbReference type="InterPro" id="IPR029026">
    <property type="entry name" value="tRNA_m1G_MTases_N"/>
</dbReference>
<dbReference type="InterPro" id="IPR029028">
    <property type="entry name" value="Alpha/beta_knot_MTases"/>
</dbReference>
<dbReference type="InterPro" id="IPR033671">
    <property type="entry name" value="TrmH"/>
</dbReference>
<comment type="caution">
    <text evidence="7">Lacks conserved residue(s) required for the propagation of feature annotation.</text>
</comment>
<dbReference type="CDD" id="cd18092">
    <property type="entry name" value="SpoU-like_TrmH"/>
    <property type="match status" value="1"/>
</dbReference>
<evidence type="ECO:0000259" key="9">
    <source>
        <dbReference type="Pfam" id="PF12105"/>
    </source>
</evidence>
<evidence type="ECO:0000256" key="4">
    <source>
        <dbReference type="ARBA" id="ARBA00022691"/>
    </source>
</evidence>
<dbReference type="HAMAP" id="MF_02060">
    <property type="entry name" value="tRNA_methyltr_TrmH"/>
    <property type="match status" value="1"/>
</dbReference>
<accession>A0A317T5G2</accession>
<name>A0A317T5G2_9CHLB</name>
<feature type="binding site" evidence="7">
    <location>
        <position position="140"/>
    </location>
    <ligand>
        <name>S-adenosyl-L-methionine</name>
        <dbReference type="ChEBI" id="CHEBI:59789"/>
    </ligand>
</feature>
<keyword evidence="3 7" id="KW-0808">Transferase</keyword>
<dbReference type="Proteomes" id="UP000246278">
    <property type="component" value="Unassembled WGS sequence"/>
</dbReference>
<dbReference type="Pfam" id="PF12105">
    <property type="entry name" value="SpoU_methylas_C"/>
    <property type="match status" value="1"/>
</dbReference>